<dbReference type="AlphaFoldDB" id="A0A4Q0VYW9"/>
<name>A0A4Q0VYW9_9BACI</name>
<evidence type="ECO:0000313" key="2">
    <source>
        <dbReference type="Proteomes" id="UP000290649"/>
    </source>
</evidence>
<organism evidence="1 2">
    <name type="scientific">Anaerobacillus alkaliphilus</name>
    <dbReference type="NCBI Taxonomy" id="1548597"/>
    <lineage>
        <taxon>Bacteria</taxon>
        <taxon>Bacillati</taxon>
        <taxon>Bacillota</taxon>
        <taxon>Bacilli</taxon>
        <taxon>Bacillales</taxon>
        <taxon>Bacillaceae</taxon>
        <taxon>Anaerobacillus</taxon>
    </lineage>
</organism>
<dbReference type="Gene3D" id="3.20.20.140">
    <property type="entry name" value="Metal-dependent hydrolases"/>
    <property type="match status" value="1"/>
</dbReference>
<dbReference type="InterPro" id="IPR010994">
    <property type="entry name" value="RuvA_2-like"/>
</dbReference>
<dbReference type="SUPFAM" id="SSF89550">
    <property type="entry name" value="PHP domain-like"/>
    <property type="match status" value="1"/>
</dbReference>
<keyword evidence="2" id="KW-1185">Reference proteome</keyword>
<dbReference type="SUPFAM" id="SSF47781">
    <property type="entry name" value="RuvA domain 2-like"/>
    <property type="match status" value="1"/>
</dbReference>
<dbReference type="PANTHER" id="PTHR40084:SF1">
    <property type="entry name" value="PHOSPHOTRANSFERASE"/>
    <property type="match status" value="1"/>
</dbReference>
<accession>A0A4Q0VYW9</accession>
<protein>
    <submittedName>
        <fullName evidence="1">TIGR00375 family protein</fullName>
    </submittedName>
</protein>
<proteinExistence type="predicted"/>
<dbReference type="EMBL" id="QOUX01000001">
    <property type="protein sequence ID" value="RXJ03831.1"/>
    <property type="molecule type" value="Genomic_DNA"/>
</dbReference>
<gene>
    <name evidence="1" type="ORF">DS745_00110</name>
</gene>
<sequence>MRSYFADLHIHLGATLSGKPVKITASKSMTLTRVLEEAADVKGLDLIGVIDCHVPEVLAELEQLKEKGELVETDQGILCYKDKISLIVGSEIEIYDENCKGPIHILAYIPSINIMKQFSNWLKERITNITLSTQRIYVDGRTLQQQIKDLGGLFIPAHVFTPFKSVYGKGVNKSVSEVFDIDNIDGIELGLSSDTLMASRVRELEYFSFLTNSDAHSLGNIAREYQKMKMDKPSFFELMKALKNEEGREIECNYGLNPLLGKYHETTCERCFEPFNKSFPFCQKCGHGSFIKGVSERIDELADTSSMKIKRKRPPYVHQIPLHFIPTLGPKTLEKLRLYFGTEMNIMHYVSKEQLENVVTKKIAEYIILAREGKLVLQTGGGGKYGKVK</sequence>
<dbReference type="Proteomes" id="UP000290649">
    <property type="component" value="Unassembled WGS sequence"/>
</dbReference>
<comment type="caution">
    <text evidence="1">The sequence shown here is derived from an EMBL/GenBank/DDBJ whole genome shotgun (WGS) entry which is preliminary data.</text>
</comment>
<dbReference type="RefSeq" id="WP_129076173.1">
    <property type="nucleotide sequence ID" value="NZ_QOUX01000001.1"/>
</dbReference>
<dbReference type="CDD" id="cd19067">
    <property type="entry name" value="PfuEndoQ-like"/>
    <property type="match status" value="1"/>
</dbReference>
<reference evidence="1 2" key="1">
    <citation type="journal article" date="2019" name="Int. J. Syst. Evol. Microbiol.">
        <title>Anaerobacillus alkaliphilus sp. nov., a novel alkaliphilic and moderately halophilic bacterium.</title>
        <authorList>
            <person name="Borsodi A.K."/>
            <person name="Aszalos J.M."/>
            <person name="Bihari P."/>
            <person name="Nagy I."/>
            <person name="Schumann P."/>
            <person name="Sproer C."/>
            <person name="Kovacs A.L."/>
            <person name="Boka K."/>
            <person name="Dobosy P."/>
            <person name="Ovari M."/>
            <person name="Szili-Kovacs T."/>
            <person name="Toth E."/>
        </authorList>
    </citation>
    <scope>NUCLEOTIDE SEQUENCE [LARGE SCALE GENOMIC DNA]</scope>
    <source>
        <strain evidence="1 2">B16-10</strain>
    </source>
</reference>
<dbReference type="PANTHER" id="PTHR40084">
    <property type="entry name" value="PHOSPHOHYDROLASE, PHP FAMILY"/>
    <property type="match status" value="1"/>
</dbReference>
<dbReference type="OrthoDB" id="9810135at2"/>
<evidence type="ECO:0000313" key="1">
    <source>
        <dbReference type="EMBL" id="RXJ03831.1"/>
    </source>
</evidence>
<dbReference type="InterPro" id="IPR016195">
    <property type="entry name" value="Pol/histidinol_Pase-like"/>
</dbReference>